<comment type="similarity">
    <text evidence="1">Belongs to the CC2D1 family.</text>
</comment>
<reference evidence="4" key="1">
    <citation type="submission" date="2016-12" db="EMBL/GenBank/DDBJ databases">
        <title>An insight into the sialome and mialome of the sand fly, Nyssomyia neivai.</title>
        <authorList>
            <person name="Sebastian V."/>
            <person name="Goulart T.M."/>
            <person name="Oliveira W."/>
            <person name="Calvo E."/>
            <person name="Oliveira L.F."/>
            <person name="Pinto M.C."/>
            <person name="Rosselino A.M."/>
            <person name="Ribeiro J.M."/>
        </authorList>
    </citation>
    <scope>NUCLEOTIDE SEQUENCE</scope>
</reference>
<dbReference type="PANTHER" id="PTHR13076">
    <property type="entry name" value="COILED-COIL AND C2 DOMAIN-CONTAINING PROTEIN 1-LIKE"/>
    <property type="match status" value="1"/>
</dbReference>
<evidence type="ECO:0000313" key="4">
    <source>
        <dbReference type="EMBL" id="JAV03595.1"/>
    </source>
</evidence>
<feature type="compositionally biased region" description="Basic and acidic residues" evidence="2">
    <location>
        <begin position="308"/>
        <end position="318"/>
    </location>
</feature>
<feature type="compositionally biased region" description="Polar residues" evidence="2">
    <location>
        <begin position="31"/>
        <end position="42"/>
    </location>
</feature>
<organism evidence="4">
    <name type="scientific">Nyssomyia neivai</name>
    <dbReference type="NCBI Taxonomy" id="330878"/>
    <lineage>
        <taxon>Eukaryota</taxon>
        <taxon>Metazoa</taxon>
        <taxon>Ecdysozoa</taxon>
        <taxon>Arthropoda</taxon>
        <taxon>Hexapoda</taxon>
        <taxon>Insecta</taxon>
        <taxon>Pterygota</taxon>
        <taxon>Neoptera</taxon>
        <taxon>Endopterygota</taxon>
        <taxon>Diptera</taxon>
        <taxon>Nematocera</taxon>
        <taxon>Psychodoidea</taxon>
        <taxon>Psychodidae</taxon>
        <taxon>Nyssomyia</taxon>
    </lineage>
</organism>
<protein>
    <recommendedName>
        <fullName evidence="3">C2 domain-containing protein</fullName>
    </recommendedName>
</protein>
<dbReference type="PANTHER" id="PTHR13076:SF9">
    <property type="entry name" value="COILED-COIL AND C2 DOMAIN-CONTAINING PROTEIN 1-LIKE"/>
    <property type="match status" value="1"/>
</dbReference>
<dbReference type="InterPro" id="IPR035892">
    <property type="entry name" value="C2_domain_sf"/>
</dbReference>
<evidence type="ECO:0000256" key="2">
    <source>
        <dbReference type="SAM" id="MobiDB-lite"/>
    </source>
</evidence>
<dbReference type="SMART" id="SM00239">
    <property type="entry name" value="C2"/>
    <property type="match status" value="1"/>
</dbReference>
<feature type="region of interest" description="Disordered" evidence="2">
    <location>
        <begin position="196"/>
        <end position="227"/>
    </location>
</feature>
<dbReference type="InterPro" id="IPR000008">
    <property type="entry name" value="C2_dom"/>
</dbReference>
<feature type="region of interest" description="Disordered" evidence="2">
    <location>
        <begin position="302"/>
        <end position="322"/>
    </location>
</feature>
<feature type="region of interest" description="Disordered" evidence="2">
    <location>
        <begin position="394"/>
        <end position="437"/>
    </location>
</feature>
<accession>A0A1L8DB41</accession>
<dbReference type="InterPro" id="IPR039725">
    <property type="entry name" value="CC2D1A/B"/>
</dbReference>
<dbReference type="AlphaFoldDB" id="A0A1L8DB41"/>
<dbReference type="SUPFAM" id="SSF49562">
    <property type="entry name" value="C2 domain (Calcium/lipid-binding domain, CaLB)"/>
    <property type="match status" value="1"/>
</dbReference>
<name>A0A1L8DB41_9DIPT</name>
<proteinExistence type="inferred from homology"/>
<feature type="compositionally biased region" description="Acidic residues" evidence="2">
    <location>
        <begin position="87"/>
        <end position="96"/>
    </location>
</feature>
<feature type="domain" description="C2" evidence="3">
    <location>
        <begin position="597"/>
        <end position="742"/>
    </location>
</feature>
<evidence type="ECO:0000256" key="1">
    <source>
        <dbReference type="ARBA" id="ARBA00010672"/>
    </source>
</evidence>
<dbReference type="Pfam" id="PF21528">
    <property type="entry name" value="CC2D1A-B_DM14"/>
    <property type="match status" value="3"/>
</dbReference>
<feature type="compositionally biased region" description="Low complexity" evidence="2">
    <location>
        <begin position="397"/>
        <end position="410"/>
    </location>
</feature>
<sequence>MFSKKKPSGVAGKERRDLSQYGLFDIPNDLGGTTNDALSGSDSDLEAELAAITGGGAKKKQKTRAPPPVPSADLDAMVAESLKDVDTDVDSDDENDPNLLSELGELTGESTAPAVPQQEPDVFLPTSTEVNVQEIIRQRIEMYTVAEANAKAAGDSGKARRFGRGLKTLKDLQKSANAGKNIPLDDIPPEVSIKPTKTDVPEAPVTPAREAPAVPARAAPAPPVPTEIPSNPALVALMERKNEYKAAALGAKKSGDTASALKYVRILKQFDIVIKAVQEGQEFDMAEMPPHPSDLDLATLDAAPPQEPPKKEEVEVQGKTETPQEETLIVAGTVEEALQQRLDKYKAVEQAAKDEGNSSKARRFGRIVKQYEDAVKLHKAGKVVPFDDLPTPPGFGPIPTGAAAPAAAPAKPEPKAEVTDAKPAPPPRPKLKKQESTRVMGNLMNTTVMDKQVAELLRRQKEFKDAAIEAKRAGEIEQAKEYLKIFKGFEKLIDTARGGFPVDMATLPIPPGQRAALEDSFTLVTENDCTEEGDLFKRLEEQLQHQLSMCRVTREHHKNMGDVAGTNRFENLALTVQKDLDVLRLAHRRQLDLPKFHYEQRSFNIVMCNTDLTDNDVEISIVRGINYNVPNPKEVDTYVKVEFPYPQDDHTKSKTQLVKNTDNPEYDYKTTVEIVRSNKQCQRMFKRHALKLEVYADRCCWAGCHCLPLCCFSGFFRSDQLIGTVNVKLQPLETSCEIHDSFELMDGRKKAGGKLEVHIRIRNPILTKEVKKIDEKWLVIDT</sequence>
<feature type="region of interest" description="Disordered" evidence="2">
    <location>
        <begin position="1"/>
        <end position="120"/>
    </location>
</feature>
<dbReference type="EMBL" id="GFDF01010489">
    <property type="protein sequence ID" value="JAV03595.1"/>
    <property type="molecule type" value="Transcribed_RNA"/>
</dbReference>
<evidence type="ECO:0000259" key="3">
    <source>
        <dbReference type="PROSITE" id="PS50004"/>
    </source>
</evidence>
<dbReference type="PROSITE" id="PS50004">
    <property type="entry name" value="C2"/>
    <property type="match status" value="1"/>
</dbReference>
<dbReference type="SMART" id="SM00685">
    <property type="entry name" value="DM14"/>
    <property type="match status" value="4"/>
</dbReference>
<dbReference type="Pfam" id="PF00168">
    <property type="entry name" value="C2"/>
    <property type="match status" value="1"/>
</dbReference>
<feature type="compositionally biased region" description="Low complexity" evidence="2">
    <location>
        <begin position="99"/>
        <end position="111"/>
    </location>
</feature>
<feature type="compositionally biased region" description="Low complexity" evidence="2">
    <location>
        <begin position="201"/>
        <end position="219"/>
    </location>
</feature>
<dbReference type="Gene3D" id="2.60.40.150">
    <property type="entry name" value="C2 domain"/>
    <property type="match status" value="1"/>
</dbReference>
<dbReference type="GO" id="GO:0001227">
    <property type="term" value="F:DNA-binding transcription repressor activity, RNA polymerase II-specific"/>
    <property type="evidence" value="ECO:0007669"/>
    <property type="project" value="InterPro"/>
</dbReference>
<dbReference type="InterPro" id="IPR006608">
    <property type="entry name" value="CC2D1A/B_DM14"/>
</dbReference>